<accession>A0AA87CP21</accession>
<protein>
    <submittedName>
        <fullName evidence="1">Uncharacterized protein</fullName>
    </submittedName>
</protein>
<dbReference type="Proteomes" id="UP000004506">
    <property type="component" value="Unassembled WGS sequence"/>
</dbReference>
<reference evidence="2" key="2">
    <citation type="submission" date="2008-04" db="EMBL/GenBank/DDBJ databases">
        <title>Draft genome sequence of Providencia stuartii(ATCC 25827).</title>
        <authorList>
            <person name="Sudarsanam P."/>
            <person name="Ley R."/>
            <person name="Guruge J."/>
            <person name="Turnbaugh P.J."/>
            <person name="Mahowald M."/>
            <person name="Liep D."/>
            <person name="Gordon J."/>
        </authorList>
    </citation>
    <scope>NUCLEOTIDE SEQUENCE [LARGE SCALE GENOMIC DNA]</scope>
    <source>
        <strain evidence="2">ATCC 25827</strain>
    </source>
</reference>
<dbReference type="EMBL" id="ABJD02000118">
    <property type="protein sequence ID" value="EDU57527.1"/>
    <property type="molecule type" value="Genomic_DNA"/>
</dbReference>
<sequence>MLNLNLKRLNLSLIKIVPRPKLPMPWARVNQPLDNGVGNSKMSVKVFRQKHRQ</sequence>
<reference evidence="2" key="1">
    <citation type="submission" date="2008-04" db="EMBL/GenBank/DDBJ databases">
        <title>Draft genome sequence of Providencia stuartii (ATCC 25827).</title>
        <authorList>
            <person name="Sudarsanam P."/>
            <person name="Ley R."/>
            <person name="Guruge J."/>
            <person name="Turnbaugh P.J."/>
            <person name="Mahowald M."/>
            <person name="Liep D."/>
            <person name="Gordon J."/>
        </authorList>
    </citation>
    <scope>NUCLEOTIDE SEQUENCE [LARGE SCALE GENOMIC DNA]</scope>
    <source>
        <strain evidence="2">ATCC 25827</strain>
    </source>
</reference>
<comment type="caution">
    <text evidence="1">The sequence shown here is derived from an EMBL/GenBank/DDBJ whole genome shotgun (WGS) entry which is preliminary data.</text>
</comment>
<proteinExistence type="predicted"/>
<evidence type="ECO:0000313" key="1">
    <source>
        <dbReference type="EMBL" id="EDU57527.1"/>
    </source>
</evidence>
<name>A0AA87CP21_PROST</name>
<reference evidence="1 2" key="3">
    <citation type="submission" date="2008-05" db="EMBL/GenBank/DDBJ databases">
        <authorList>
            <person name="Fulton L."/>
            <person name="Clifton S."/>
            <person name="Fulton B."/>
            <person name="Xu J."/>
            <person name="Minx P."/>
            <person name="Pepin K.H."/>
            <person name="Johnson M."/>
            <person name="Thiruvilangam P."/>
            <person name="Bhonagiri V."/>
            <person name="Nash W.E."/>
            <person name="Mardis E.R."/>
            <person name="Wilson R.K."/>
        </authorList>
    </citation>
    <scope>NUCLEOTIDE SEQUENCE [LARGE SCALE GENOMIC DNA]</scope>
    <source>
        <strain evidence="1 2">ATCC 25827</strain>
    </source>
</reference>
<organism evidence="1 2">
    <name type="scientific">Providencia stuartii ATCC 25827</name>
    <dbReference type="NCBI Taxonomy" id="471874"/>
    <lineage>
        <taxon>Bacteria</taxon>
        <taxon>Pseudomonadati</taxon>
        <taxon>Pseudomonadota</taxon>
        <taxon>Gammaproteobacteria</taxon>
        <taxon>Enterobacterales</taxon>
        <taxon>Morganellaceae</taxon>
        <taxon>Providencia</taxon>
    </lineage>
</organism>
<gene>
    <name evidence="1" type="ORF">PROSTU_04772</name>
</gene>
<dbReference type="AlphaFoldDB" id="A0AA87CP21"/>
<evidence type="ECO:0000313" key="2">
    <source>
        <dbReference type="Proteomes" id="UP000004506"/>
    </source>
</evidence>